<proteinExistence type="predicted"/>
<reference evidence="2" key="1">
    <citation type="submission" date="2017-12" db="EMBL/GenBank/DDBJ databases">
        <title>High-resolution comparative analysis of great ape genomes.</title>
        <authorList>
            <person name="Pollen A."/>
            <person name="Hastie A."/>
            <person name="Hormozdiari F."/>
            <person name="Dougherty M."/>
            <person name="Liu R."/>
            <person name="Chaisson M."/>
            <person name="Hoppe E."/>
            <person name="Hill C."/>
            <person name="Pang A."/>
            <person name="Hillier L."/>
            <person name="Baker C."/>
            <person name="Armstrong J."/>
            <person name="Shendure J."/>
            <person name="Paten B."/>
            <person name="Wilson R."/>
            <person name="Chao H."/>
            <person name="Schneider V."/>
            <person name="Ventura M."/>
            <person name="Kronenberg Z."/>
            <person name="Murali S."/>
            <person name="Gordon D."/>
            <person name="Cantsilieris S."/>
            <person name="Munson K."/>
            <person name="Nelson B."/>
            <person name="Raja A."/>
            <person name="Underwood J."/>
            <person name="Diekhans M."/>
            <person name="Fiddes I."/>
            <person name="Haussler D."/>
            <person name="Eichler E."/>
        </authorList>
    </citation>
    <scope>NUCLEOTIDE SEQUENCE [LARGE SCALE GENOMIC DNA]</scope>
    <source>
        <strain evidence="2">Susie</strain>
    </source>
</reference>
<organism evidence="2">
    <name type="scientific">Pongo abelii</name>
    <name type="common">Sumatran orangutan</name>
    <name type="synonym">Pongo pygmaeus abelii</name>
    <dbReference type="NCBI Taxonomy" id="9601"/>
    <lineage>
        <taxon>Eukaryota</taxon>
        <taxon>Metazoa</taxon>
        <taxon>Chordata</taxon>
        <taxon>Craniata</taxon>
        <taxon>Vertebrata</taxon>
        <taxon>Euteleostomi</taxon>
        <taxon>Mammalia</taxon>
        <taxon>Eutheria</taxon>
        <taxon>Euarchontoglires</taxon>
        <taxon>Primates</taxon>
        <taxon>Haplorrhini</taxon>
        <taxon>Catarrhini</taxon>
        <taxon>Hominidae</taxon>
        <taxon>Pongo</taxon>
    </lineage>
</organism>
<gene>
    <name evidence="2" type="ORF">CR201_G0055690</name>
</gene>
<keyword evidence="1" id="KW-0472">Membrane</keyword>
<protein>
    <submittedName>
        <fullName evidence="2">LMF1 isoform 2</fullName>
    </submittedName>
</protein>
<dbReference type="AlphaFoldDB" id="A0A2J8QZE4"/>
<accession>A0A2J8QZE4</accession>
<sequence>MNANLDLLALLGLGISSFILITGCANMLLMAACGASTCPWSMWAMSGTLSVRGSARHLDCRAEIQKTQSSFGSALPAFRAAMRL</sequence>
<evidence type="ECO:0000256" key="1">
    <source>
        <dbReference type="SAM" id="Phobius"/>
    </source>
</evidence>
<comment type="caution">
    <text evidence="2">The sequence shown here is derived from an EMBL/GenBank/DDBJ whole genome shotgun (WGS) entry which is preliminary data.</text>
</comment>
<dbReference type="EMBL" id="NDHI03004127">
    <property type="protein sequence ID" value="PNJ01635.1"/>
    <property type="molecule type" value="Genomic_DNA"/>
</dbReference>
<feature type="transmembrane region" description="Helical" evidence="1">
    <location>
        <begin position="7"/>
        <end position="32"/>
    </location>
</feature>
<name>A0A2J8QZE4_PONAB</name>
<keyword evidence="1" id="KW-1133">Transmembrane helix</keyword>
<keyword evidence="1" id="KW-0812">Transmembrane</keyword>
<evidence type="ECO:0000313" key="2">
    <source>
        <dbReference type="EMBL" id="PNJ01635.1"/>
    </source>
</evidence>